<dbReference type="Proteomes" id="UP000186922">
    <property type="component" value="Unassembled WGS sequence"/>
</dbReference>
<feature type="compositionally biased region" description="Polar residues" evidence="2">
    <location>
        <begin position="97"/>
        <end position="113"/>
    </location>
</feature>
<feature type="coiled-coil region" evidence="1">
    <location>
        <begin position="129"/>
        <end position="156"/>
    </location>
</feature>
<dbReference type="GO" id="GO:0007007">
    <property type="term" value="P:inner mitochondrial membrane organization"/>
    <property type="evidence" value="ECO:0007669"/>
    <property type="project" value="TreeGrafter"/>
</dbReference>
<feature type="compositionally biased region" description="Polar residues" evidence="2">
    <location>
        <begin position="50"/>
        <end position="59"/>
    </location>
</feature>
<evidence type="ECO:0000256" key="1">
    <source>
        <dbReference type="SAM" id="Coils"/>
    </source>
</evidence>
<organism evidence="3 4">
    <name type="scientific">Ramazzottius varieornatus</name>
    <name type="common">Water bear</name>
    <name type="synonym">Tardigrade</name>
    <dbReference type="NCBI Taxonomy" id="947166"/>
    <lineage>
        <taxon>Eukaryota</taxon>
        <taxon>Metazoa</taxon>
        <taxon>Ecdysozoa</taxon>
        <taxon>Tardigrada</taxon>
        <taxon>Eutardigrada</taxon>
        <taxon>Parachela</taxon>
        <taxon>Hypsibioidea</taxon>
        <taxon>Ramazzottiidae</taxon>
        <taxon>Ramazzottius</taxon>
    </lineage>
</organism>
<dbReference type="EMBL" id="BDGG01000008">
    <property type="protein sequence ID" value="GAV02255.1"/>
    <property type="molecule type" value="Genomic_DNA"/>
</dbReference>
<sequence>MGNQQTTRRVQFEREQTGLIAISDSVAKRLRDAEQQGKGNEQKEQAQQADSSRSTTTTPKAEKTEQPLKENAASSATKQPTDSPSTTRPTSPFISPYTSSNFLPQSPMNSTFISEPKSYGGKVEQQDNSKELARLEREWQEKYKRLESDNDRIKLTYTEEFNRAVKDVETILEATHYLPPGKSELQKAVMDCYKKNTSRSLNCAREAEAFIRHMDEHRMGFLNKQVF</sequence>
<keyword evidence="4" id="KW-1185">Reference proteome</keyword>
<comment type="caution">
    <text evidence="3">The sequence shown here is derived from an EMBL/GenBank/DDBJ whole genome shotgun (WGS) entry which is preliminary data.</text>
</comment>
<name>A0A1D1VKW0_RAMVA</name>
<evidence type="ECO:0000313" key="3">
    <source>
        <dbReference type="EMBL" id="GAV02255.1"/>
    </source>
</evidence>
<feature type="region of interest" description="Disordered" evidence="2">
    <location>
        <begin position="1"/>
        <end position="126"/>
    </location>
</feature>
<reference evidence="3 4" key="1">
    <citation type="journal article" date="2016" name="Nat. Commun.">
        <title>Extremotolerant tardigrade genome and improved radiotolerance of human cultured cells by tardigrade-unique protein.</title>
        <authorList>
            <person name="Hashimoto T."/>
            <person name="Horikawa D.D."/>
            <person name="Saito Y."/>
            <person name="Kuwahara H."/>
            <person name="Kozuka-Hata H."/>
            <person name="Shin-I T."/>
            <person name="Minakuchi Y."/>
            <person name="Ohishi K."/>
            <person name="Motoyama A."/>
            <person name="Aizu T."/>
            <person name="Enomoto A."/>
            <person name="Kondo K."/>
            <person name="Tanaka S."/>
            <person name="Hara Y."/>
            <person name="Koshikawa S."/>
            <person name="Sagara H."/>
            <person name="Miura T."/>
            <person name="Yokobori S."/>
            <person name="Miyagawa K."/>
            <person name="Suzuki Y."/>
            <person name="Kubo T."/>
            <person name="Oyama M."/>
            <person name="Kohara Y."/>
            <person name="Fujiyama A."/>
            <person name="Arakawa K."/>
            <person name="Katayama T."/>
            <person name="Toyoda A."/>
            <person name="Kunieda T."/>
        </authorList>
    </citation>
    <scope>NUCLEOTIDE SEQUENCE [LARGE SCALE GENOMIC DNA]</scope>
    <source>
        <strain evidence="3 4">YOKOZUNA-1</strain>
    </source>
</reference>
<evidence type="ECO:0000256" key="2">
    <source>
        <dbReference type="SAM" id="MobiDB-lite"/>
    </source>
</evidence>
<dbReference type="OrthoDB" id="70030at2759"/>
<dbReference type="AlphaFoldDB" id="A0A1D1VKW0"/>
<protein>
    <submittedName>
        <fullName evidence="3">Uncharacterized protein</fullName>
    </submittedName>
</protein>
<proteinExistence type="predicted"/>
<accession>A0A1D1VKW0</accession>
<dbReference type="STRING" id="947166.A0A1D1VKW0"/>
<feature type="compositionally biased region" description="Low complexity" evidence="2">
    <location>
        <begin position="80"/>
        <end position="96"/>
    </location>
</feature>
<dbReference type="PANTHER" id="PTHR21588">
    <property type="entry name" value="COILED-COIL-HELIX-COILED-COIL-HELIX DOMAIN CONTAINING 6"/>
    <property type="match status" value="1"/>
</dbReference>
<dbReference type="PANTHER" id="PTHR21588:SF18">
    <property type="entry name" value="MICOS COMPLEX SUBUNIT MIC19"/>
    <property type="match status" value="1"/>
</dbReference>
<evidence type="ECO:0000313" key="4">
    <source>
        <dbReference type="Proteomes" id="UP000186922"/>
    </source>
</evidence>
<keyword evidence="1" id="KW-0175">Coiled coil</keyword>
<dbReference type="InterPro" id="IPR052632">
    <property type="entry name" value="MICOS_subunit_Mic19"/>
</dbReference>
<gene>
    <name evidence="3" type="primary">RvY_12846-1</name>
    <name evidence="3" type="synonym">RvY_12846.1</name>
    <name evidence="3" type="ORF">RvY_12846</name>
</gene>
<feature type="compositionally biased region" description="Basic and acidic residues" evidence="2">
    <location>
        <begin position="26"/>
        <end position="44"/>
    </location>
</feature>
<dbReference type="GO" id="GO:0061617">
    <property type="term" value="C:MICOS complex"/>
    <property type="evidence" value="ECO:0007669"/>
    <property type="project" value="TreeGrafter"/>
</dbReference>